<keyword evidence="1" id="KW-0472">Membrane</keyword>
<reference evidence="3 4" key="1">
    <citation type="submission" date="2013-08" db="EMBL/GenBank/DDBJ databases">
        <title>The genome sequence of Knoellia flava.</title>
        <authorList>
            <person name="Zhu W."/>
            <person name="Wang G."/>
        </authorList>
    </citation>
    <scope>NUCLEOTIDE SEQUENCE [LARGE SCALE GENOMIC DNA]</scope>
    <source>
        <strain evidence="3 4">TL1</strain>
    </source>
</reference>
<name>A0ABR4XCP4_9MICO</name>
<protein>
    <recommendedName>
        <fullName evidence="5">Lipoprotein</fullName>
    </recommendedName>
</protein>
<evidence type="ECO:0000256" key="1">
    <source>
        <dbReference type="SAM" id="Phobius"/>
    </source>
</evidence>
<dbReference type="PROSITE" id="PS51257">
    <property type="entry name" value="PROKAR_LIPOPROTEIN"/>
    <property type="match status" value="1"/>
</dbReference>
<keyword evidence="4" id="KW-1185">Reference proteome</keyword>
<gene>
    <name evidence="3" type="ORF">N798_10685</name>
</gene>
<feature type="transmembrane region" description="Helical" evidence="1">
    <location>
        <begin position="38"/>
        <end position="57"/>
    </location>
</feature>
<proteinExistence type="predicted"/>
<keyword evidence="1" id="KW-1133">Transmembrane helix</keyword>
<accession>A0ABR4XCP4</accession>
<sequence length="105" mass="10892">MTRHLRTVATGAAALLVLAACAASGNESAGTASGQPGFWPGLWHGLISPVTFLVSLFRDDVGIYEVRNSGGWYDFGFMLGVSIFFGGPAGAGSRRAGSGRRSDAR</sequence>
<organism evidence="3 4">
    <name type="scientific">Knoellia flava TL1</name>
    <dbReference type="NCBI Taxonomy" id="1385518"/>
    <lineage>
        <taxon>Bacteria</taxon>
        <taxon>Bacillati</taxon>
        <taxon>Actinomycetota</taxon>
        <taxon>Actinomycetes</taxon>
        <taxon>Micrococcales</taxon>
        <taxon>Intrasporangiaceae</taxon>
        <taxon>Knoellia</taxon>
    </lineage>
</organism>
<evidence type="ECO:0000313" key="3">
    <source>
        <dbReference type="EMBL" id="KGN30463.1"/>
    </source>
</evidence>
<evidence type="ECO:0000256" key="2">
    <source>
        <dbReference type="SAM" id="SignalP"/>
    </source>
</evidence>
<feature type="chain" id="PRO_5045641220" description="Lipoprotein" evidence="2">
    <location>
        <begin position="23"/>
        <end position="105"/>
    </location>
</feature>
<keyword evidence="2" id="KW-0732">Signal</keyword>
<feature type="signal peptide" evidence="2">
    <location>
        <begin position="1"/>
        <end position="22"/>
    </location>
</feature>
<evidence type="ECO:0000313" key="4">
    <source>
        <dbReference type="Proteomes" id="UP000029990"/>
    </source>
</evidence>
<comment type="caution">
    <text evidence="3">The sequence shown here is derived from an EMBL/GenBank/DDBJ whole genome shotgun (WGS) entry which is preliminary data.</text>
</comment>
<dbReference type="Proteomes" id="UP000029990">
    <property type="component" value="Unassembled WGS sequence"/>
</dbReference>
<keyword evidence="1" id="KW-0812">Transmembrane</keyword>
<evidence type="ECO:0008006" key="5">
    <source>
        <dbReference type="Google" id="ProtNLM"/>
    </source>
</evidence>
<dbReference type="EMBL" id="AVPI01000029">
    <property type="protein sequence ID" value="KGN30463.1"/>
    <property type="molecule type" value="Genomic_DNA"/>
</dbReference>